<dbReference type="InterPro" id="IPR049326">
    <property type="entry name" value="Rhodopsin_dom_fungi"/>
</dbReference>
<feature type="transmembrane region" description="Helical" evidence="7">
    <location>
        <begin position="187"/>
        <end position="205"/>
    </location>
</feature>
<dbReference type="STRING" id="1460663.A0A177BU54"/>
<dbReference type="GO" id="GO:0016020">
    <property type="term" value="C:membrane"/>
    <property type="evidence" value="ECO:0007669"/>
    <property type="project" value="UniProtKB-SubCell"/>
</dbReference>
<evidence type="ECO:0000256" key="1">
    <source>
        <dbReference type="ARBA" id="ARBA00004141"/>
    </source>
</evidence>
<keyword evidence="3 7" id="KW-1133">Transmembrane helix</keyword>
<dbReference type="PANTHER" id="PTHR33048:SF47">
    <property type="entry name" value="INTEGRAL MEMBRANE PROTEIN-RELATED"/>
    <property type="match status" value="1"/>
</dbReference>
<protein>
    <recommendedName>
        <fullName evidence="8">Rhodopsin domain-containing protein</fullName>
    </recommendedName>
</protein>
<feature type="transmembrane region" description="Helical" evidence="7">
    <location>
        <begin position="20"/>
        <end position="41"/>
    </location>
</feature>
<dbReference type="EMBL" id="KV441567">
    <property type="protein sequence ID" value="OAF98540.1"/>
    <property type="molecule type" value="Genomic_DNA"/>
</dbReference>
<evidence type="ECO:0000256" key="7">
    <source>
        <dbReference type="SAM" id="Phobius"/>
    </source>
</evidence>
<keyword evidence="2 7" id="KW-0812">Transmembrane</keyword>
<feature type="compositionally biased region" description="Low complexity" evidence="6">
    <location>
        <begin position="291"/>
        <end position="303"/>
    </location>
</feature>
<accession>A0A177BU54</accession>
<comment type="similarity">
    <text evidence="5">Belongs to the SAT4 family.</text>
</comment>
<gene>
    <name evidence="9" type="ORF">CC84DRAFT_1223717</name>
</gene>
<dbReference type="AlphaFoldDB" id="A0A177BU54"/>
<dbReference type="RefSeq" id="XP_018028906.1">
    <property type="nucleotide sequence ID" value="XM_018183516.1"/>
</dbReference>
<keyword evidence="10" id="KW-1185">Reference proteome</keyword>
<dbReference type="OrthoDB" id="5331848at2759"/>
<evidence type="ECO:0000256" key="4">
    <source>
        <dbReference type="ARBA" id="ARBA00023136"/>
    </source>
</evidence>
<organism evidence="9 10">
    <name type="scientific">Paraphaeosphaeria sporulosa</name>
    <dbReference type="NCBI Taxonomy" id="1460663"/>
    <lineage>
        <taxon>Eukaryota</taxon>
        <taxon>Fungi</taxon>
        <taxon>Dikarya</taxon>
        <taxon>Ascomycota</taxon>
        <taxon>Pezizomycotina</taxon>
        <taxon>Dothideomycetes</taxon>
        <taxon>Pleosporomycetidae</taxon>
        <taxon>Pleosporales</taxon>
        <taxon>Massarineae</taxon>
        <taxon>Didymosphaeriaceae</taxon>
        <taxon>Paraphaeosphaeria</taxon>
    </lineage>
</organism>
<feature type="transmembrane region" description="Helical" evidence="7">
    <location>
        <begin position="212"/>
        <end position="230"/>
    </location>
</feature>
<feature type="domain" description="Rhodopsin" evidence="8">
    <location>
        <begin position="34"/>
        <end position="279"/>
    </location>
</feature>
<feature type="region of interest" description="Disordered" evidence="6">
    <location>
        <begin position="291"/>
        <end position="332"/>
    </location>
</feature>
<evidence type="ECO:0000256" key="2">
    <source>
        <dbReference type="ARBA" id="ARBA00022692"/>
    </source>
</evidence>
<evidence type="ECO:0000313" key="10">
    <source>
        <dbReference type="Proteomes" id="UP000077069"/>
    </source>
</evidence>
<dbReference type="InParanoid" id="A0A177BU54"/>
<sequence>MSTSAEFRDLNHFIDQAGAAAWPIFIIATIVFILRTISRVFYSKASLDWEDYVISISWVLDVVRMVTFQLALSATRKVDLNDLAGTLPNASFWSLFTDAWSFLSVTSPKVGVAFLLVRIFRPRKWVANTILGMSIGLFIVCIAGFFICFVQCNPIAGQWDPYSHPKTKCWPRNVQVDYSLMGSSTSAFLDLVFALYPGFVIWGLQLPLWKRLSTMGFMCLGVGAFAFAVVKVTSNTTLLGEPTVTEFAQKALHIALWNSIENDFVMLAACLPSVRPVLRQLGLFTRTHLSTSRPTRMTSPSISERSLRRGDHGEPYDGRAVELGHHPRSMNKSIQIKHDVSLEWEQAKPNFSNPSSQV</sequence>
<evidence type="ECO:0000256" key="5">
    <source>
        <dbReference type="ARBA" id="ARBA00038359"/>
    </source>
</evidence>
<evidence type="ECO:0000313" key="9">
    <source>
        <dbReference type="EMBL" id="OAF98540.1"/>
    </source>
</evidence>
<evidence type="ECO:0000256" key="3">
    <source>
        <dbReference type="ARBA" id="ARBA00022989"/>
    </source>
</evidence>
<dbReference type="GeneID" id="28767002"/>
<evidence type="ECO:0000256" key="6">
    <source>
        <dbReference type="SAM" id="MobiDB-lite"/>
    </source>
</evidence>
<dbReference type="Pfam" id="PF20684">
    <property type="entry name" value="Fung_rhodopsin"/>
    <property type="match status" value="1"/>
</dbReference>
<name>A0A177BU54_9PLEO</name>
<dbReference type="PANTHER" id="PTHR33048">
    <property type="entry name" value="PTH11-LIKE INTEGRAL MEMBRANE PROTEIN (AFU_ORTHOLOGUE AFUA_5G11245)"/>
    <property type="match status" value="1"/>
</dbReference>
<dbReference type="Proteomes" id="UP000077069">
    <property type="component" value="Unassembled WGS sequence"/>
</dbReference>
<dbReference type="InterPro" id="IPR052337">
    <property type="entry name" value="SAT4-like"/>
</dbReference>
<proteinExistence type="inferred from homology"/>
<keyword evidence="4 7" id="KW-0472">Membrane</keyword>
<reference evidence="9 10" key="1">
    <citation type="submission" date="2016-05" db="EMBL/GenBank/DDBJ databases">
        <title>Comparative analysis of secretome profiles of manganese(II)-oxidizing ascomycete fungi.</title>
        <authorList>
            <consortium name="DOE Joint Genome Institute"/>
            <person name="Zeiner C.A."/>
            <person name="Purvine S.O."/>
            <person name="Zink E.M."/>
            <person name="Wu S."/>
            <person name="Pasa-Tolic L."/>
            <person name="Chaput D.L."/>
            <person name="Haridas S."/>
            <person name="Grigoriev I.V."/>
            <person name="Santelli C.M."/>
            <person name="Hansel C.M."/>
        </authorList>
    </citation>
    <scope>NUCLEOTIDE SEQUENCE [LARGE SCALE GENOMIC DNA]</scope>
    <source>
        <strain evidence="9 10">AP3s5-JAC2a</strain>
    </source>
</reference>
<feature type="compositionally biased region" description="Basic and acidic residues" evidence="6">
    <location>
        <begin position="305"/>
        <end position="325"/>
    </location>
</feature>
<comment type="subcellular location">
    <subcellularLocation>
        <location evidence="1">Membrane</location>
        <topology evidence="1">Multi-pass membrane protein</topology>
    </subcellularLocation>
</comment>
<evidence type="ECO:0000259" key="8">
    <source>
        <dbReference type="Pfam" id="PF20684"/>
    </source>
</evidence>
<feature type="transmembrane region" description="Helical" evidence="7">
    <location>
        <begin position="129"/>
        <end position="156"/>
    </location>
</feature>